<dbReference type="InterPro" id="IPR017930">
    <property type="entry name" value="Myb_dom"/>
</dbReference>
<dbReference type="PANTHER" id="PTHR47994:SF5">
    <property type="entry name" value="F14D16.11-RELATED"/>
    <property type="match status" value="1"/>
</dbReference>
<dbReference type="GO" id="GO:0005634">
    <property type="term" value="C:nucleus"/>
    <property type="evidence" value="ECO:0007669"/>
    <property type="project" value="UniProtKB-SubCell"/>
</dbReference>
<dbReference type="CDD" id="cd00167">
    <property type="entry name" value="SANT"/>
    <property type="match status" value="2"/>
</dbReference>
<evidence type="ECO:0000256" key="8">
    <source>
        <dbReference type="SAM" id="MobiDB-lite"/>
    </source>
</evidence>
<dbReference type="PROSITE" id="PS51294">
    <property type="entry name" value="HTH_MYB"/>
    <property type="match status" value="2"/>
</dbReference>
<dbReference type="Proteomes" id="UP000244336">
    <property type="component" value="Chromosome 3"/>
</dbReference>
<dbReference type="SMART" id="SM00717">
    <property type="entry name" value="SANT"/>
    <property type="match status" value="2"/>
</dbReference>
<evidence type="ECO:0000256" key="6">
    <source>
        <dbReference type="ARBA" id="ARBA00023163"/>
    </source>
</evidence>
<dbReference type="PROSITE" id="PS50090">
    <property type="entry name" value="MYB_LIKE"/>
    <property type="match status" value="2"/>
</dbReference>
<dbReference type="SUPFAM" id="SSF46689">
    <property type="entry name" value="Homeodomain-like"/>
    <property type="match status" value="1"/>
</dbReference>
<dbReference type="EMBL" id="CM009751">
    <property type="protein sequence ID" value="PUZ65868.1"/>
    <property type="molecule type" value="Genomic_DNA"/>
</dbReference>
<keyword evidence="6" id="KW-0804">Transcription</keyword>
<dbReference type="GO" id="GO:1901141">
    <property type="term" value="P:regulation of lignin biosynthetic process"/>
    <property type="evidence" value="ECO:0007669"/>
    <property type="project" value="UniProtKB-ARBA"/>
</dbReference>
<evidence type="ECO:0000313" key="12">
    <source>
        <dbReference type="Proteomes" id="UP000244336"/>
    </source>
</evidence>
<evidence type="ECO:0000256" key="2">
    <source>
        <dbReference type="ARBA" id="ARBA00022491"/>
    </source>
</evidence>
<protein>
    <submittedName>
        <fullName evidence="11">Uncharacterized protein</fullName>
    </submittedName>
</protein>
<dbReference type="AlphaFoldDB" id="A0A2T7EDG5"/>
<feature type="compositionally biased region" description="Low complexity" evidence="8">
    <location>
        <begin position="168"/>
        <end position="187"/>
    </location>
</feature>
<name>A0A2T7EDG5_9POAL</name>
<keyword evidence="2" id="KW-0678">Repressor</keyword>
<evidence type="ECO:0000256" key="7">
    <source>
        <dbReference type="ARBA" id="ARBA00023242"/>
    </source>
</evidence>
<gene>
    <name evidence="11" type="ORF">GQ55_3G260000</name>
</gene>
<comment type="subcellular location">
    <subcellularLocation>
        <location evidence="1">Nucleus</location>
    </subcellularLocation>
</comment>
<organism evidence="11 12">
    <name type="scientific">Panicum hallii var. hallii</name>
    <dbReference type="NCBI Taxonomy" id="1504633"/>
    <lineage>
        <taxon>Eukaryota</taxon>
        <taxon>Viridiplantae</taxon>
        <taxon>Streptophyta</taxon>
        <taxon>Embryophyta</taxon>
        <taxon>Tracheophyta</taxon>
        <taxon>Spermatophyta</taxon>
        <taxon>Magnoliopsida</taxon>
        <taxon>Liliopsida</taxon>
        <taxon>Poales</taxon>
        <taxon>Poaceae</taxon>
        <taxon>PACMAD clade</taxon>
        <taxon>Panicoideae</taxon>
        <taxon>Panicodae</taxon>
        <taxon>Paniceae</taxon>
        <taxon>Panicinae</taxon>
        <taxon>Panicum</taxon>
        <taxon>Panicum sect. Panicum</taxon>
    </lineage>
</organism>
<feature type="domain" description="HTH myb-type" evidence="10">
    <location>
        <begin position="9"/>
        <end position="61"/>
    </location>
</feature>
<keyword evidence="7" id="KW-0539">Nucleus</keyword>
<evidence type="ECO:0000256" key="4">
    <source>
        <dbReference type="ARBA" id="ARBA00023015"/>
    </source>
</evidence>
<proteinExistence type="predicted"/>
<keyword evidence="3" id="KW-0677">Repeat</keyword>
<keyword evidence="12" id="KW-1185">Reference proteome</keyword>
<dbReference type="InterPro" id="IPR009057">
    <property type="entry name" value="Homeodomain-like_sf"/>
</dbReference>
<reference evidence="11 12" key="1">
    <citation type="submission" date="2018-04" db="EMBL/GenBank/DDBJ databases">
        <title>WGS assembly of Panicum hallii var. hallii HAL2.</title>
        <authorList>
            <person name="Lovell J."/>
            <person name="Jenkins J."/>
            <person name="Lowry D."/>
            <person name="Mamidi S."/>
            <person name="Sreedasyam A."/>
            <person name="Weng X."/>
            <person name="Barry K."/>
            <person name="Bonette J."/>
            <person name="Campitelli B."/>
            <person name="Daum C."/>
            <person name="Gordon S."/>
            <person name="Gould B."/>
            <person name="Lipzen A."/>
            <person name="MacQueen A."/>
            <person name="Palacio-Mejia J."/>
            <person name="Plott C."/>
            <person name="Shakirov E."/>
            <person name="Shu S."/>
            <person name="Yoshinaga Y."/>
            <person name="Zane M."/>
            <person name="Rokhsar D."/>
            <person name="Grimwood J."/>
            <person name="Schmutz J."/>
            <person name="Juenger T."/>
        </authorList>
    </citation>
    <scope>NUCLEOTIDE SEQUENCE [LARGE SCALE GENOMIC DNA]</scope>
    <source>
        <strain evidence="12">cv. HAL2</strain>
    </source>
</reference>
<dbReference type="Gene3D" id="1.10.10.60">
    <property type="entry name" value="Homeodomain-like"/>
    <property type="match status" value="2"/>
</dbReference>
<evidence type="ECO:0000259" key="10">
    <source>
        <dbReference type="PROSITE" id="PS51294"/>
    </source>
</evidence>
<dbReference type="OrthoDB" id="2143914at2759"/>
<keyword evidence="4" id="KW-0805">Transcription regulation</keyword>
<dbReference type="PANTHER" id="PTHR47994">
    <property type="entry name" value="F14D16.11-RELATED"/>
    <property type="match status" value="1"/>
</dbReference>
<feature type="region of interest" description="Disordered" evidence="8">
    <location>
        <begin position="168"/>
        <end position="217"/>
    </location>
</feature>
<dbReference type="InterPro" id="IPR015495">
    <property type="entry name" value="Myb_TF_plants"/>
</dbReference>
<feature type="domain" description="Myb-like" evidence="9">
    <location>
        <begin position="9"/>
        <end position="61"/>
    </location>
</feature>
<sequence>MGRSPCCEKAHTNKGAWTKEEDERLVAYIRAHGEGCWRSLPKAAGLLRCGKSCRLRWMNYLRPDLKRGNFTDEEDEIIIRLHAILGNKWSLIAGQLPGRTDNEIKNYWNTHIKRKLLARGIDPQTHRPLGSAEAAAPGVVAHRAAALLHATTAPALAAAAARTLAAKPTPAASSSDDGARSTSTSTSSGGGASTGEPRCPDLNLDLSVGPPPAADTPPSQPVCLCYRLGLRAGEACGCQADKPGAGGFRYFRPLEQGQYI</sequence>
<dbReference type="GO" id="GO:0000976">
    <property type="term" value="F:transcription cis-regulatory region binding"/>
    <property type="evidence" value="ECO:0007669"/>
    <property type="project" value="UniProtKB-ARBA"/>
</dbReference>
<evidence type="ECO:0000256" key="3">
    <source>
        <dbReference type="ARBA" id="ARBA00022737"/>
    </source>
</evidence>
<dbReference type="FunFam" id="1.10.10.60:FF:000157">
    <property type="entry name" value="Myb transcription factor"/>
    <property type="match status" value="1"/>
</dbReference>
<feature type="domain" description="HTH myb-type" evidence="10">
    <location>
        <begin position="62"/>
        <end position="116"/>
    </location>
</feature>
<dbReference type="Gramene" id="PUZ65868">
    <property type="protein sequence ID" value="PUZ65868"/>
    <property type="gene ID" value="GQ55_3G260000"/>
</dbReference>
<dbReference type="FunFam" id="1.10.10.60:FF:000001">
    <property type="entry name" value="MYB-related transcription factor"/>
    <property type="match status" value="1"/>
</dbReference>
<dbReference type="InterPro" id="IPR001005">
    <property type="entry name" value="SANT/Myb"/>
</dbReference>
<evidence type="ECO:0000313" key="11">
    <source>
        <dbReference type="EMBL" id="PUZ65868.1"/>
    </source>
</evidence>
<keyword evidence="5" id="KW-0238">DNA-binding</keyword>
<dbReference type="Pfam" id="PF00249">
    <property type="entry name" value="Myb_DNA-binding"/>
    <property type="match status" value="2"/>
</dbReference>
<evidence type="ECO:0000256" key="1">
    <source>
        <dbReference type="ARBA" id="ARBA00004123"/>
    </source>
</evidence>
<evidence type="ECO:0000256" key="5">
    <source>
        <dbReference type="ARBA" id="ARBA00023125"/>
    </source>
</evidence>
<dbReference type="GO" id="GO:0003700">
    <property type="term" value="F:DNA-binding transcription factor activity"/>
    <property type="evidence" value="ECO:0007669"/>
    <property type="project" value="UniProtKB-ARBA"/>
</dbReference>
<feature type="domain" description="Myb-like" evidence="9">
    <location>
        <begin position="62"/>
        <end position="112"/>
    </location>
</feature>
<evidence type="ECO:0000259" key="9">
    <source>
        <dbReference type="PROSITE" id="PS50090"/>
    </source>
</evidence>
<accession>A0A2T7EDG5</accession>